<evidence type="ECO:0000313" key="5">
    <source>
        <dbReference type="Proteomes" id="UP000665181"/>
    </source>
</evidence>
<evidence type="ECO:0000313" key="4">
    <source>
        <dbReference type="Proteomes" id="UP000076442"/>
    </source>
</evidence>
<sequence>MYRNIVFYLILLCLFISVVMKSFEVISTIANVICFVYVLLYFKDEMKTYSRKALAILSICFLFLVGICAFIILQGQTLMKRHLFFTGLETIAGILLIIVSLSICTFILGKISNRLKRL</sequence>
<dbReference type="EMBL" id="LJZV01000001">
    <property type="protein sequence ID" value="KZD95109.1"/>
    <property type="molecule type" value="Genomic_DNA"/>
</dbReference>
<evidence type="ECO:0008006" key="6">
    <source>
        <dbReference type="Google" id="ProtNLM"/>
    </source>
</evidence>
<gene>
    <name evidence="2" type="ORF">B4122_0081</name>
    <name evidence="3" type="ORF">J5227_13865</name>
</gene>
<evidence type="ECO:0000313" key="2">
    <source>
        <dbReference type="EMBL" id="KZD95109.1"/>
    </source>
</evidence>
<feature type="transmembrane region" description="Helical" evidence="1">
    <location>
        <begin position="26"/>
        <end position="42"/>
    </location>
</feature>
<keyword evidence="1" id="KW-1133">Transmembrane helix</keyword>
<feature type="transmembrane region" description="Helical" evidence="1">
    <location>
        <begin position="54"/>
        <end position="73"/>
    </location>
</feature>
<dbReference type="Proteomes" id="UP000076442">
    <property type="component" value="Unassembled WGS sequence"/>
</dbReference>
<comment type="caution">
    <text evidence="3">The sequence shown here is derived from an EMBL/GenBank/DDBJ whole genome shotgun (WGS) entry which is preliminary data.</text>
</comment>
<dbReference type="RefSeq" id="WP_042975869.1">
    <property type="nucleotide sequence ID" value="NZ_JAGFPW010000012.1"/>
</dbReference>
<dbReference type="AlphaFoldDB" id="A0A162UXS2"/>
<accession>A0A162UXS2</accession>
<organism evidence="3 5">
    <name type="scientific">Bacillus subtilis</name>
    <dbReference type="NCBI Taxonomy" id="1423"/>
    <lineage>
        <taxon>Bacteria</taxon>
        <taxon>Bacillati</taxon>
        <taxon>Bacillota</taxon>
        <taxon>Bacilli</taxon>
        <taxon>Bacillales</taxon>
        <taxon>Bacillaceae</taxon>
        <taxon>Bacillus</taxon>
    </lineage>
</organism>
<name>A0A162UXS2_BACIU</name>
<proteinExistence type="predicted"/>
<evidence type="ECO:0000313" key="3">
    <source>
        <dbReference type="EMBL" id="MBO3795377.1"/>
    </source>
</evidence>
<dbReference type="Pfam" id="PF14037">
    <property type="entry name" value="YoqO"/>
    <property type="match status" value="1"/>
</dbReference>
<protein>
    <recommendedName>
        <fullName evidence="6">YoqO family protein</fullName>
    </recommendedName>
</protein>
<keyword evidence="1" id="KW-0812">Transmembrane</keyword>
<dbReference type="InterPro" id="IPR025621">
    <property type="entry name" value="YoqO"/>
</dbReference>
<feature type="transmembrane region" description="Helical" evidence="1">
    <location>
        <begin position="85"/>
        <end position="108"/>
    </location>
</feature>
<keyword evidence="1" id="KW-0472">Membrane</keyword>
<evidence type="ECO:0000256" key="1">
    <source>
        <dbReference type="SAM" id="Phobius"/>
    </source>
</evidence>
<reference evidence="2 4" key="1">
    <citation type="submission" date="2015-09" db="EMBL/GenBank/DDBJ databases">
        <title>Spore heat resistance.</title>
        <authorList>
            <person name="Boekhorst J."/>
            <person name="Berendsen E.M."/>
            <person name="Wells-Bennik M.H."/>
            <person name="Kuipers O.P."/>
        </authorList>
    </citation>
    <scope>NUCLEOTIDE SEQUENCE [LARGE SCALE GENOMIC DNA]</scope>
    <source>
        <strain evidence="2 4">B4122</strain>
    </source>
</reference>
<dbReference type="EMBL" id="JAGFPW010000012">
    <property type="protein sequence ID" value="MBO3795377.1"/>
    <property type="molecule type" value="Genomic_DNA"/>
</dbReference>
<dbReference type="Proteomes" id="UP000665181">
    <property type="component" value="Unassembled WGS sequence"/>
</dbReference>
<feature type="transmembrane region" description="Helical" evidence="1">
    <location>
        <begin position="5"/>
        <end position="20"/>
    </location>
</feature>
<reference evidence="3" key="2">
    <citation type="submission" date="2021-03" db="EMBL/GenBank/DDBJ databases">
        <title>Isolation of Bacillus subtilis from fermented food sample.</title>
        <authorList>
            <person name="Lakshmanan V."/>
            <person name="Athira K."/>
            <person name="Rajagopal K."/>
        </authorList>
    </citation>
    <scope>NUCLEOTIDE SEQUENCE</scope>
    <source>
        <strain evidence="3">S1</strain>
    </source>
</reference>